<gene>
    <name evidence="1" type="ORF">L1987_12950</name>
</gene>
<proteinExistence type="predicted"/>
<sequence length="125" mass="13779">MRSMEEVKNGSTTLFVEGKGKKKVDACVYNGSYDESFEGSDEDDSGDDEDLQKFNKELFYKATIAATNDTAVVGPSLLPLDSHHYWVVAAPASRLLTTATIESHHQQLVDTNEMKIDGDDTVKCD</sequence>
<reference evidence="2" key="1">
    <citation type="journal article" date="2022" name="Mol. Ecol. Resour.">
        <title>The genomes of chicory, endive, great burdock and yacon provide insights into Asteraceae palaeo-polyploidization history and plant inulin production.</title>
        <authorList>
            <person name="Fan W."/>
            <person name="Wang S."/>
            <person name="Wang H."/>
            <person name="Wang A."/>
            <person name="Jiang F."/>
            <person name="Liu H."/>
            <person name="Zhao H."/>
            <person name="Xu D."/>
            <person name="Zhang Y."/>
        </authorList>
    </citation>
    <scope>NUCLEOTIDE SEQUENCE [LARGE SCALE GENOMIC DNA]</scope>
    <source>
        <strain evidence="2">cv. Yunnan</strain>
    </source>
</reference>
<comment type="caution">
    <text evidence="1">The sequence shown here is derived from an EMBL/GenBank/DDBJ whole genome shotgun (WGS) entry which is preliminary data.</text>
</comment>
<accession>A0ACB9JG45</accession>
<keyword evidence="2" id="KW-1185">Reference proteome</keyword>
<evidence type="ECO:0000313" key="1">
    <source>
        <dbReference type="EMBL" id="KAI3819126.1"/>
    </source>
</evidence>
<reference evidence="1 2" key="2">
    <citation type="journal article" date="2022" name="Mol. Ecol. Resour.">
        <title>The genomes of chicory, endive, great burdock and yacon provide insights into Asteraceae paleo-polyploidization history and plant inulin production.</title>
        <authorList>
            <person name="Fan W."/>
            <person name="Wang S."/>
            <person name="Wang H."/>
            <person name="Wang A."/>
            <person name="Jiang F."/>
            <person name="Liu H."/>
            <person name="Zhao H."/>
            <person name="Xu D."/>
            <person name="Zhang Y."/>
        </authorList>
    </citation>
    <scope>NUCLEOTIDE SEQUENCE [LARGE SCALE GENOMIC DNA]</scope>
    <source>
        <strain evidence="2">cv. Yunnan</strain>
        <tissue evidence="1">Leaves</tissue>
    </source>
</reference>
<dbReference type="EMBL" id="CM042021">
    <property type="protein sequence ID" value="KAI3819126.1"/>
    <property type="molecule type" value="Genomic_DNA"/>
</dbReference>
<name>A0ACB9JG45_9ASTR</name>
<dbReference type="Proteomes" id="UP001056120">
    <property type="component" value="Linkage Group LG04"/>
</dbReference>
<protein>
    <submittedName>
        <fullName evidence="1">Uncharacterized protein</fullName>
    </submittedName>
</protein>
<evidence type="ECO:0000313" key="2">
    <source>
        <dbReference type="Proteomes" id="UP001056120"/>
    </source>
</evidence>
<organism evidence="1 2">
    <name type="scientific">Smallanthus sonchifolius</name>
    <dbReference type="NCBI Taxonomy" id="185202"/>
    <lineage>
        <taxon>Eukaryota</taxon>
        <taxon>Viridiplantae</taxon>
        <taxon>Streptophyta</taxon>
        <taxon>Embryophyta</taxon>
        <taxon>Tracheophyta</taxon>
        <taxon>Spermatophyta</taxon>
        <taxon>Magnoliopsida</taxon>
        <taxon>eudicotyledons</taxon>
        <taxon>Gunneridae</taxon>
        <taxon>Pentapetalae</taxon>
        <taxon>asterids</taxon>
        <taxon>campanulids</taxon>
        <taxon>Asterales</taxon>
        <taxon>Asteraceae</taxon>
        <taxon>Asteroideae</taxon>
        <taxon>Heliantheae alliance</taxon>
        <taxon>Millerieae</taxon>
        <taxon>Smallanthus</taxon>
    </lineage>
</organism>